<reference evidence="2" key="1">
    <citation type="journal article" date="2017" name="Appl. Environ. Microbiol.">
        <title>Molecular characterization of an Endozoicomonas-like organism causing infection in king scallop Pecten maximus L.</title>
        <authorList>
            <person name="Cano I."/>
            <person name="van Aerle R."/>
            <person name="Ross S."/>
            <person name="Verner-Jeffreys D.W."/>
            <person name="Paley R.K."/>
            <person name="Rimmer G."/>
            <person name="Ryder D."/>
            <person name="Hooper P."/>
            <person name="Stone D."/>
            <person name="Feist S.W."/>
        </authorList>
    </citation>
    <scope>NUCLEOTIDE SEQUENCE</scope>
</reference>
<dbReference type="InterPro" id="IPR005135">
    <property type="entry name" value="Endo/exonuclease/phosphatase"/>
</dbReference>
<evidence type="ECO:0000313" key="2">
    <source>
        <dbReference type="EMBL" id="PJE78013.1"/>
    </source>
</evidence>
<dbReference type="EMBL" id="NSIT01000294">
    <property type="protein sequence ID" value="PJE78013.1"/>
    <property type="molecule type" value="Genomic_DNA"/>
</dbReference>
<proteinExistence type="predicted"/>
<protein>
    <recommendedName>
        <fullName evidence="1">Reverse transcriptase domain-containing protein</fullName>
    </recommendedName>
</protein>
<dbReference type="SUPFAM" id="SSF56672">
    <property type="entry name" value="DNA/RNA polymerases"/>
    <property type="match status" value="1"/>
</dbReference>
<dbReference type="PROSITE" id="PS50878">
    <property type="entry name" value="RT_POL"/>
    <property type="match status" value="1"/>
</dbReference>
<evidence type="ECO:0000259" key="1">
    <source>
        <dbReference type="PROSITE" id="PS50878"/>
    </source>
</evidence>
<dbReference type="AlphaFoldDB" id="A0A2H9T462"/>
<dbReference type="InterPro" id="IPR036691">
    <property type="entry name" value="Endo/exonu/phosph_ase_sf"/>
</dbReference>
<sequence>MHSITTLLLAIQTTLSAITNNSCFLLLLQLLILSCNDVHPNPGPNKINDISVFHLNIRSLKNKISFLENVASDYDVVCVTETHLDTSTVDADILLSGYDLYRKDRETPGGGVAVYTSSLLCTRRRVDLEFQEGELIWTELQFPEQKYLLCTVYRPPQCALTFWNYFRHSIETALNETSRVVIVGDINVDLLTVSRNHAIVDILDSFHLSNIIDRPTRVGRTSSTLLDPIILSDTCNFTYADIIDVESDISDHKATTAELTVRTNFRRTFDREIRCYNNANYDLFNSILDETDWVDFFANANSPDDMCNLFTTRYLDIARECIPTRTVTIRSNDKPWFDSTLRKEIRKRNRLLKLYKSDRSDRNLSNFRKQRNHVNNLKKRTKELFYVDINGILDRYSSSNPRNFWKIIRKLIKTPHDSNIIPPIRDIHGNIEMSDDNKANILNDYFVSISTIDDNNFDVPTVELRTDSTISDIQFETSDITDILKSLNINKAVGNDTISHNMLKNTANSVALQLSIIFRASLETGVFPKLWKHALVTPLFKSGDKHIFSNYRPISLLSTVGKVFERLIVKYLNNYLLDNSLIYKFQSGFQPGHSTVHQLIEIYHTLCENLEKRHPTCLVFCDISKAFDRVWHKGLEVKLANYGISGKLLNWLLNYISERKQQVCVGDSKSLVKTTNAGVPQGSVLGPLLFILYINDISDNLQSLSKLFADDTSLLYSNPSPQNVESVINNDLEHIQNWANKWLVKFNPSKTEALLIHNSELDYVIDIKFDNVSVNFVENHRHLGVILDGNCKWTSHIDGICKKVSKQISVLRKLKYILNRHTLYRIYTSYIIPLLEYCCEVWDGCSLGDSDKLEKLQLEAARVITGLPSYTSIQSLYSESGLEPLAIRRSRRKLQLFL</sequence>
<dbReference type="SUPFAM" id="SSF56219">
    <property type="entry name" value="DNase I-like"/>
    <property type="match status" value="1"/>
</dbReference>
<feature type="domain" description="Reverse transcriptase" evidence="1">
    <location>
        <begin position="520"/>
        <end position="787"/>
    </location>
</feature>
<comment type="caution">
    <text evidence="2">The sequence shown here is derived from an EMBL/GenBank/DDBJ whole genome shotgun (WGS) entry which is preliminary data.</text>
</comment>
<dbReference type="Pfam" id="PF00078">
    <property type="entry name" value="RVT_1"/>
    <property type="match status" value="1"/>
</dbReference>
<accession>A0A2H9T462</accession>
<dbReference type="InterPro" id="IPR000477">
    <property type="entry name" value="RT_dom"/>
</dbReference>
<dbReference type="PANTHER" id="PTHR33332">
    <property type="entry name" value="REVERSE TRANSCRIPTASE DOMAIN-CONTAINING PROTEIN"/>
    <property type="match status" value="1"/>
</dbReference>
<dbReference type="CDD" id="cd01650">
    <property type="entry name" value="RT_nLTR_like"/>
    <property type="match status" value="1"/>
</dbReference>
<dbReference type="GO" id="GO:0003824">
    <property type="term" value="F:catalytic activity"/>
    <property type="evidence" value="ECO:0007669"/>
    <property type="project" value="InterPro"/>
</dbReference>
<name>A0A2H9T462_9ZZZZ</name>
<organism evidence="2">
    <name type="scientific">invertebrate metagenome</name>
    <dbReference type="NCBI Taxonomy" id="1711999"/>
    <lineage>
        <taxon>unclassified sequences</taxon>
        <taxon>metagenomes</taxon>
        <taxon>organismal metagenomes</taxon>
    </lineage>
</organism>
<dbReference type="Pfam" id="PF03372">
    <property type="entry name" value="Exo_endo_phos"/>
    <property type="match status" value="1"/>
</dbReference>
<gene>
    <name evidence="2" type="ORF">CI610_03058</name>
</gene>
<dbReference type="Gene3D" id="3.60.10.10">
    <property type="entry name" value="Endonuclease/exonuclease/phosphatase"/>
    <property type="match status" value="1"/>
</dbReference>
<dbReference type="InterPro" id="IPR043502">
    <property type="entry name" value="DNA/RNA_pol_sf"/>
</dbReference>